<dbReference type="InterPro" id="IPR010998">
    <property type="entry name" value="Integrase_recombinase_N"/>
</dbReference>
<evidence type="ECO:0000256" key="1">
    <source>
        <dbReference type="ARBA" id="ARBA00023125"/>
    </source>
</evidence>
<dbReference type="PROSITE" id="PS51898">
    <property type="entry name" value="TYR_RECOMBINASE"/>
    <property type="match status" value="1"/>
</dbReference>
<evidence type="ECO:0000259" key="3">
    <source>
        <dbReference type="PROSITE" id="PS51898"/>
    </source>
</evidence>
<keyword evidence="1" id="KW-0238">DNA-binding</keyword>
<reference evidence="4 5" key="1">
    <citation type="submission" date="2020-08" db="EMBL/GenBank/DDBJ databases">
        <title>Genomic Encyclopedia of Type Strains, Phase IV (KMG-IV): sequencing the most valuable type-strain genomes for metagenomic binning, comparative biology and taxonomic classification.</title>
        <authorList>
            <person name="Goeker M."/>
        </authorList>
    </citation>
    <scope>NUCLEOTIDE SEQUENCE [LARGE SCALE GENOMIC DNA]</scope>
    <source>
        <strain evidence="4 5">DSM 27163</strain>
    </source>
</reference>
<sequence>MKRINAFKIESGKVTVFQRDDVISGLWYANFQFGHRQRAMRSLETQDRAVAEHKAKEIYRKLLVRVDQDLPLKTLKFSDFWDNKWLPYAKRRLSPERYRLHEGTGRLYLKSYVGNRNLDQITAQIAEGYVEWRRDYWVERDNRPKNCAVRPSKKTLQIEFGLFKQALNWAEREKLIRPLGVMKAHVIKSDPDRQRRYGFTSDEWYELGSYMESWQHGGRHRLHNTQRALLRRLIWCYYLTGLRRREMETLTWKGVKRLKDGKAEITVPADTKTGTRTAISQPDIFIYLPERGADEDLVWPEGWEPHVSLKKLLSDVGLLKGPDGHNRTIYSFRHTYATERLKAGVSYEDLALNMGTSYEQIRKHYSHVIPQQRADAITKLDGHSAAELVRAMTFLRQEAQGGGLDWDTLVQQVLDAQTTKDAA</sequence>
<dbReference type="Proteomes" id="UP000537161">
    <property type="component" value="Unassembled WGS sequence"/>
</dbReference>
<keyword evidence="2" id="KW-0233">DNA recombination</keyword>
<evidence type="ECO:0000313" key="4">
    <source>
        <dbReference type="EMBL" id="MBB5705208.1"/>
    </source>
</evidence>
<comment type="caution">
    <text evidence="4">The sequence shown here is derived from an EMBL/GenBank/DDBJ whole genome shotgun (WGS) entry which is preliminary data.</text>
</comment>
<dbReference type="GO" id="GO:0003677">
    <property type="term" value="F:DNA binding"/>
    <property type="evidence" value="ECO:0007669"/>
    <property type="project" value="UniProtKB-KW"/>
</dbReference>
<dbReference type="AlphaFoldDB" id="A0A7W9EP35"/>
<dbReference type="SUPFAM" id="SSF56349">
    <property type="entry name" value="DNA breaking-rejoining enzymes"/>
    <property type="match status" value="1"/>
</dbReference>
<evidence type="ECO:0000256" key="2">
    <source>
        <dbReference type="ARBA" id="ARBA00023172"/>
    </source>
</evidence>
<protein>
    <submittedName>
        <fullName evidence="4">Integrase</fullName>
    </submittedName>
</protein>
<dbReference type="GO" id="GO:0006310">
    <property type="term" value="P:DNA recombination"/>
    <property type="evidence" value="ECO:0007669"/>
    <property type="project" value="UniProtKB-KW"/>
</dbReference>
<gene>
    <name evidence="4" type="ORF">FHR21_000533</name>
</gene>
<dbReference type="InterPro" id="IPR002104">
    <property type="entry name" value="Integrase_catalytic"/>
</dbReference>
<dbReference type="Gene3D" id="1.10.443.10">
    <property type="entry name" value="Intergrase catalytic core"/>
    <property type="match status" value="1"/>
</dbReference>
<dbReference type="InterPro" id="IPR011010">
    <property type="entry name" value="DNA_brk_join_enz"/>
</dbReference>
<evidence type="ECO:0000313" key="5">
    <source>
        <dbReference type="Proteomes" id="UP000537161"/>
    </source>
</evidence>
<organism evidence="4 5">
    <name type="scientific">Sphingopyxis panaciterrulae</name>
    <dbReference type="NCBI Taxonomy" id="462372"/>
    <lineage>
        <taxon>Bacteria</taxon>
        <taxon>Pseudomonadati</taxon>
        <taxon>Pseudomonadota</taxon>
        <taxon>Alphaproteobacteria</taxon>
        <taxon>Sphingomonadales</taxon>
        <taxon>Sphingomonadaceae</taxon>
        <taxon>Sphingopyxis</taxon>
    </lineage>
</organism>
<dbReference type="EMBL" id="JACIJH010000001">
    <property type="protein sequence ID" value="MBB5705208.1"/>
    <property type="molecule type" value="Genomic_DNA"/>
</dbReference>
<name>A0A7W9EP35_9SPHN</name>
<dbReference type="GO" id="GO:0015074">
    <property type="term" value="P:DNA integration"/>
    <property type="evidence" value="ECO:0007669"/>
    <property type="project" value="InterPro"/>
</dbReference>
<dbReference type="Gene3D" id="1.10.150.130">
    <property type="match status" value="1"/>
</dbReference>
<accession>A0A7W9EP35</accession>
<dbReference type="RefSeq" id="WP_184095024.1">
    <property type="nucleotide sequence ID" value="NZ_JACIJH010000001.1"/>
</dbReference>
<keyword evidence="5" id="KW-1185">Reference proteome</keyword>
<dbReference type="InterPro" id="IPR013762">
    <property type="entry name" value="Integrase-like_cat_sf"/>
</dbReference>
<proteinExistence type="predicted"/>
<feature type="domain" description="Tyr recombinase" evidence="3">
    <location>
        <begin position="194"/>
        <end position="378"/>
    </location>
</feature>